<evidence type="ECO:0000313" key="1">
    <source>
        <dbReference type="EMBL" id="EGZ13874.1"/>
    </source>
</evidence>
<feature type="non-terminal residue" evidence="1">
    <location>
        <position position="1"/>
    </location>
</feature>
<proteinExistence type="predicted"/>
<dbReference type="AlphaFoldDB" id="G4ZRR5"/>
<organism evidence="1 2">
    <name type="scientific">Phytophthora sojae (strain P6497)</name>
    <name type="common">Soybean stem and root rot agent</name>
    <name type="synonym">Phytophthora megasperma f. sp. glycines</name>
    <dbReference type="NCBI Taxonomy" id="1094619"/>
    <lineage>
        <taxon>Eukaryota</taxon>
        <taxon>Sar</taxon>
        <taxon>Stramenopiles</taxon>
        <taxon>Oomycota</taxon>
        <taxon>Peronosporomycetes</taxon>
        <taxon>Peronosporales</taxon>
        <taxon>Peronosporaceae</taxon>
        <taxon>Phytophthora</taxon>
    </lineage>
</organism>
<dbReference type="Proteomes" id="UP000002640">
    <property type="component" value="Unassembled WGS sequence"/>
</dbReference>
<dbReference type="RefSeq" id="XP_009531303.1">
    <property type="nucleotide sequence ID" value="XM_009533008.1"/>
</dbReference>
<dbReference type="SUPFAM" id="SSF56672">
    <property type="entry name" value="DNA/RNA polymerases"/>
    <property type="match status" value="1"/>
</dbReference>
<keyword evidence="2" id="KW-1185">Reference proteome</keyword>
<protein>
    <recommendedName>
        <fullName evidence="3">RNase H type-1 domain-containing protein</fullName>
    </recommendedName>
</protein>
<dbReference type="InParanoid" id="G4ZRR5"/>
<dbReference type="InterPro" id="IPR052055">
    <property type="entry name" value="Hepadnavirus_pol/RT"/>
</dbReference>
<dbReference type="EMBL" id="JH159156">
    <property type="protein sequence ID" value="EGZ13874.1"/>
    <property type="molecule type" value="Genomic_DNA"/>
</dbReference>
<sequence length="422" mass="47222">ILKGDVKGAYRHLMSIASQVFRMAALVTDLKILLIDLAAPFGWSGSPPFDGLFGRAIRRYRTLFWLRMAVLGPRSINEAKFSNWSTELVALGLLWNTEKRTVSMPADKIAKALQRVNTMIQHQAATTSDLQKLLGSLRHVSTCLRAAKPFYQQLQALAVAAPRFAKVKLSAGAKADLRWFQNILGHGNFAALPLSMFGDLPSSDVELYMDASNMGLAILDPGANKFIQEKFDETETLLIANDDTHFNSFSINVREHLCIALALWTWGSSWSSNSSGQMLHVKCWSDNISAVQWSNRLSSKNELSQEINRAIGLAEAYFNLRVSVEHLPGSTNTTAASRAWTDPYKTVWTNFSVSWEQTAEPPIFRKLYTNFSKDFNPAHWPRHQTLNTQLLGHSGCDGARKCDCLNRYPRTKSAIHISSHFS</sequence>
<dbReference type="KEGG" id="psoj:PHYSODRAFT_510996"/>
<evidence type="ECO:0000313" key="2">
    <source>
        <dbReference type="Proteomes" id="UP000002640"/>
    </source>
</evidence>
<gene>
    <name evidence="1" type="ORF">PHYSODRAFT_510996</name>
</gene>
<evidence type="ECO:0008006" key="3">
    <source>
        <dbReference type="Google" id="ProtNLM"/>
    </source>
</evidence>
<dbReference type="GeneID" id="20659188"/>
<dbReference type="PANTHER" id="PTHR33050">
    <property type="entry name" value="REVERSE TRANSCRIPTASE DOMAIN-CONTAINING PROTEIN"/>
    <property type="match status" value="1"/>
</dbReference>
<accession>G4ZRR5</accession>
<name>G4ZRR5_PHYSP</name>
<reference evidence="1 2" key="1">
    <citation type="journal article" date="2006" name="Science">
        <title>Phytophthora genome sequences uncover evolutionary origins and mechanisms of pathogenesis.</title>
        <authorList>
            <person name="Tyler B.M."/>
            <person name="Tripathy S."/>
            <person name="Zhang X."/>
            <person name="Dehal P."/>
            <person name="Jiang R.H."/>
            <person name="Aerts A."/>
            <person name="Arredondo F.D."/>
            <person name="Baxter L."/>
            <person name="Bensasson D."/>
            <person name="Beynon J.L."/>
            <person name="Chapman J."/>
            <person name="Damasceno C.M."/>
            <person name="Dorrance A.E."/>
            <person name="Dou D."/>
            <person name="Dickerman A.W."/>
            <person name="Dubchak I.L."/>
            <person name="Garbelotto M."/>
            <person name="Gijzen M."/>
            <person name="Gordon S.G."/>
            <person name="Govers F."/>
            <person name="Grunwald N.J."/>
            <person name="Huang W."/>
            <person name="Ivors K.L."/>
            <person name="Jones R.W."/>
            <person name="Kamoun S."/>
            <person name="Krampis K."/>
            <person name="Lamour K.H."/>
            <person name="Lee M.K."/>
            <person name="McDonald W.H."/>
            <person name="Medina M."/>
            <person name="Meijer H.J."/>
            <person name="Nordberg E.K."/>
            <person name="Maclean D.J."/>
            <person name="Ospina-Giraldo M.D."/>
            <person name="Morris P.F."/>
            <person name="Phuntumart V."/>
            <person name="Putnam N.H."/>
            <person name="Rash S."/>
            <person name="Rose J.K."/>
            <person name="Sakihama Y."/>
            <person name="Salamov A.A."/>
            <person name="Savidor A."/>
            <person name="Scheuring C.F."/>
            <person name="Smith B.M."/>
            <person name="Sobral B.W."/>
            <person name="Terry A."/>
            <person name="Torto-Alalibo T.A."/>
            <person name="Win J."/>
            <person name="Xu Z."/>
            <person name="Zhang H."/>
            <person name="Grigoriev I.V."/>
            <person name="Rokhsar D.S."/>
            <person name="Boore J.L."/>
        </authorList>
    </citation>
    <scope>NUCLEOTIDE SEQUENCE [LARGE SCALE GENOMIC DNA]</scope>
    <source>
        <strain evidence="1 2">P6497</strain>
    </source>
</reference>
<dbReference type="InterPro" id="IPR043502">
    <property type="entry name" value="DNA/RNA_pol_sf"/>
</dbReference>
<dbReference type="PANTHER" id="PTHR33050:SF7">
    <property type="entry name" value="RIBONUCLEASE H"/>
    <property type="match status" value="1"/>
</dbReference>